<accession>A0A644W1H9</accession>
<dbReference type="PROSITE" id="PS51257">
    <property type="entry name" value="PROKAR_LIPOPROTEIN"/>
    <property type="match status" value="1"/>
</dbReference>
<dbReference type="AlphaFoldDB" id="A0A644W1H9"/>
<comment type="caution">
    <text evidence="1">The sequence shown here is derived from an EMBL/GenBank/DDBJ whole genome shotgun (WGS) entry which is preliminary data.</text>
</comment>
<protein>
    <submittedName>
        <fullName evidence="1">Uncharacterized protein</fullName>
    </submittedName>
</protein>
<sequence>MNTIKKSIFALFITFAFSISGCKKDHSELTHTILSSPTLKTVASSKMLRFEDAEDFLETYEQTVSFDNSERGSWEDAIDFVSFGRACDEFYLSLDETIFDNDETVEDFVISNSDKLQLIEDGSGEFYLETVLFKQDFRYFANKDKMFQIGDKVYLILEEGIVSADYSNIGKLKEINENNYFSYRGDNDIYFSPSLSNNASSLKDGAYNCGTWQEQRVTNNRERTYLRISIHTTDVGNGTNQYVNYMVRPYKKTLGIWYWCTRHISCNIKVAADYKVYTSSSSWTWTRVNGSYSCTNKYASSVSGQLCSQWISIGFTSTPAGHFGGYNCWADTPSTNPNVILQANTFLCP</sequence>
<gene>
    <name evidence="1" type="ORF">SDC9_42764</name>
</gene>
<proteinExistence type="predicted"/>
<organism evidence="1">
    <name type="scientific">bioreactor metagenome</name>
    <dbReference type="NCBI Taxonomy" id="1076179"/>
    <lineage>
        <taxon>unclassified sequences</taxon>
        <taxon>metagenomes</taxon>
        <taxon>ecological metagenomes</taxon>
    </lineage>
</organism>
<dbReference type="EMBL" id="VSSQ01000515">
    <property type="protein sequence ID" value="MPL96582.1"/>
    <property type="molecule type" value="Genomic_DNA"/>
</dbReference>
<reference evidence="1" key="1">
    <citation type="submission" date="2019-08" db="EMBL/GenBank/DDBJ databases">
        <authorList>
            <person name="Kucharzyk K."/>
            <person name="Murdoch R.W."/>
            <person name="Higgins S."/>
            <person name="Loffler F."/>
        </authorList>
    </citation>
    <scope>NUCLEOTIDE SEQUENCE</scope>
</reference>
<evidence type="ECO:0000313" key="1">
    <source>
        <dbReference type="EMBL" id="MPL96582.1"/>
    </source>
</evidence>
<name>A0A644W1H9_9ZZZZ</name>